<protein>
    <submittedName>
        <fullName evidence="1">Uncharacterized protein</fullName>
    </submittedName>
</protein>
<proteinExistence type="predicted"/>
<dbReference type="EMBL" id="FSRU01000001">
    <property type="protein sequence ID" value="SIO37227.1"/>
    <property type="molecule type" value="Genomic_DNA"/>
</dbReference>
<reference evidence="1 2" key="1">
    <citation type="submission" date="2016-11" db="EMBL/GenBank/DDBJ databases">
        <authorList>
            <person name="Jaros S."/>
            <person name="Januszkiewicz K."/>
            <person name="Wedrychowicz H."/>
        </authorList>
    </citation>
    <scope>NUCLEOTIDE SEQUENCE [LARGE SCALE GENOMIC DNA]</scope>
    <source>
        <strain evidence="1 2">GAS95</strain>
    </source>
</reference>
<dbReference type="AlphaFoldDB" id="A0A1N6IZ20"/>
<dbReference type="Proteomes" id="UP000185151">
    <property type="component" value="Unassembled WGS sequence"/>
</dbReference>
<organism evidence="1 2">
    <name type="scientific">Paraburkholderia phenazinium</name>
    <dbReference type="NCBI Taxonomy" id="60549"/>
    <lineage>
        <taxon>Bacteria</taxon>
        <taxon>Pseudomonadati</taxon>
        <taxon>Pseudomonadota</taxon>
        <taxon>Betaproteobacteria</taxon>
        <taxon>Burkholderiales</taxon>
        <taxon>Burkholderiaceae</taxon>
        <taxon>Paraburkholderia</taxon>
    </lineage>
</organism>
<name>A0A1N6IZ20_9BURK</name>
<evidence type="ECO:0000313" key="2">
    <source>
        <dbReference type="Proteomes" id="UP000185151"/>
    </source>
</evidence>
<dbReference type="RefSeq" id="WP_074296047.1">
    <property type="nucleotide sequence ID" value="NZ_FSRU01000001.1"/>
</dbReference>
<sequence length="329" mass="37105">MANRRITELVQEALAIRARAYGLDSDSTWAGVKKRMHELKGLAATVDSNEVRRHVIVASIATLQTFVRFSISELVNSEAQYRVRAAERIPEKYSVKDALTLLDDQTISFGELVAHIASYNSVTDVVSWLGAILGLDLKSALSNARSHYMLRRGSKGAPLLIADVDQLLGDVENAFRLRHILAHEMAYGLSIETEECRRLVGAVDRFIAALNAVIWNTAYTEVPLVPEEYRERASETRCAARSELAKSLFRAREVARILGFSSWLRNSHLHWVRFGRAWAGGGLQDQLVGPIPEFLRFGETDMILRRSAQVAEWVTFWGDPLTLQDRWRK</sequence>
<gene>
    <name evidence="1" type="ORF">SAMN05444165_2626</name>
</gene>
<dbReference type="OrthoDB" id="9131011at2"/>
<accession>A0A1N6IZ20</accession>
<evidence type="ECO:0000313" key="1">
    <source>
        <dbReference type="EMBL" id="SIO37227.1"/>
    </source>
</evidence>
<keyword evidence="2" id="KW-1185">Reference proteome</keyword>